<evidence type="ECO:0000313" key="1">
    <source>
        <dbReference type="EMBL" id="MEQ2526228.1"/>
    </source>
</evidence>
<dbReference type="Proteomes" id="UP001439875">
    <property type="component" value="Unassembled WGS sequence"/>
</dbReference>
<gene>
    <name evidence="1" type="primary">ybeY</name>
    <name evidence="1" type="ORF">WMO40_05905</name>
</gene>
<dbReference type="EMBL" id="JBBMEW010000003">
    <property type="protein sequence ID" value="MEQ2526228.1"/>
    <property type="molecule type" value="Genomic_DNA"/>
</dbReference>
<organism evidence="1 2">
    <name type="scientific">Robertmurraya yapensis</name>
    <name type="common">ex Hitch et al 2024</name>
    <dbReference type="NCBI Taxonomy" id="3133160"/>
    <lineage>
        <taxon>Bacteria</taxon>
        <taxon>Bacillati</taxon>
        <taxon>Bacillota</taxon>
        <taxon>Bacilli</taxon>
        <taxon>Bacillales</taxon>
        <taxon>Bacillaceae</taxon>
        <taxon>Robertmurraya</taxon>
    </lineage>
</organism>
<proteinExistence type="predicted"/>
<accession>A0ACC6S841</accession>
<sequence>MSLSIDFLDETNELSEEMLSTLEELLNFAARKEEVEAGSELSVTFVSNDRIQEINREYRDKDYATDVISFALEEMGEGEIEVSGGDMPRVLGDIIISIKKAEEQAEEYGHSFEREMGFLAVHGLLHLLGYDHENEEDEKIMFGRQKDILDEYGLQR</sequence>
<reference evidence="1" key="1">
    <citation type="submission" date="2024-03" db="EMBL/GenBank/DDBJ databases">
        <title>Human intestinal bacterial collection.</title>
        <authorList>
            <person name="Pauvert C."/>
            <person name="Hitch T.C.A."/>
            <person name="Clavel T."/>
        </authorList>
    </citation>
    <scope>NUCLEOTIDE SEQUENCE</scope>
    <source>
        <strain evidence="1">CLA-AA-H227</strain>
    </source>
</reference>
<comment type="caution">
    <text evidence="1">The sequence shown here is derived from an EMBL/GenBank/DDBJ whole genome shotgun (WGS) entry which is preliminary data.</text>
</comment>
<name>A0ACC6S841_9BACI</name>
<keyword evidence="2" id="KW-1185">Reference proteome</keyword>
<evidence type="ECO:0000313" key="2">
    <source>
        <dbReference type="Proteomes" id="UP001439875"/>
    </source>
</evidence>
<protein>
    <submittedName>
        <fullName evidence="1">rRNA maturation RNase YbeY</fullName>
    </submittedName>
</protein>